<dbReference type="CDD" id="cd06558">
    <property type="entry name" value="crotonase-like"/>
    <property type="match status" value="1"/>
</dbReference>
<evidence type="ECO:0000313" key="3">
    <source>
        <dbReference type="EMBL" id="MCA6075261.1"/>
    </source>
</evidence>
<dbReference type="EMBL" id="JAIXNE010000003">
    <property type="protein sequence ID" value="MCA6076438.1"/>
    <property type="molecule type" value="Genomic_DNA"/>
</dbReference>
<dbReference type="EMBL" id="JAIXNE010000002">
    <property type="protein sequence ID" value="MCA6075261.1"/>
    <property type="molecule type" value="Genomic_DNA"/>
</dbReference>
<evidence type="ECO:0000256" key="1">
    <source>
        <dbReference type="ARBA" id="ARBA00005254"/>
    </source>
</evidence>
<dbReference type="GO" id="GO:0003824">
    <property type="term" value="F:catalytic activity"/>
    <property type="evidence" value="ECO:0007669"/>
    <property type="project" value="InterPro"/>
</dbReference>
<dbReference type="Proteomes" id="UP001139409">
    <property type="component" value="Unassembled WGS sequence"/>
</dbReference>
<comment type="similarity">
    <text evidence="1 2">Belongs to the enoyl-CoA hydratase/isomerase family.</text>
</comment>
<protein>
    <submittedName>
        <fullName evidence="4">Enoyl-CoA hydratase/isomerase family protein</fullName>
    </submittedName>
</protein>
<dbReference type="InterPro" id="IPR001753">
    <property type="entry name" value="Enoyl-CoA_hydra/iso"/>
</dbReference>
<evidence type="ECO:0000256" key="2">
    <source>
        <dbReference type="RuleBase" id="RU003707"/>
    </source>
</evidence>
<comment type="caution">
    <text evidence="4">The sequence shown here is derived from an EMBL/GenBank/DDBJ whole genome shotgun (WGS) entry which is preliminary data.</text>
</comment>
<dbReference type="Gene3D" id="1.10.12.10">
    <property type="entry name" value="Lyase 2-enoyl-coa Hydratase, Chain A, domain 2"/>
    <property type="match status" value="1"/>
</dbReference>
<dbReference type="PANTHER" id="PTHR42964:SF1">
    <property type="entry name" value="POLYKETIDE BIOSYNTHESIS ENOYL-COA HYDRATASE PKSH-RELATED"/>
    <property type="match status" value="1"/>
</dbReference>
<dbReference type="EMBL" id="JAIXNE010000004">
    <property type="protein sequence ID" value="MCA6077566.1"/>
    <property type="molecule type" value="Genomic_DNA"/>
</dbReference>
<dbReference type="InterPro" id="IPR029045">
    <property type="entry name" value="ClpP/crotonase-like_dom_sf"/>
</dbReference>
<evidence type="ECO:0000313" key="4">
    <source>
        <dbReference type="EMBL" id="MCA6076438.1"/>
    </source>
</evidence>
<dbReference type="Pfam" id="PF00378">
    <property type="entry name" value="ECH_1"/>
    <property type="match status" value="1"/>
</dbReference>
<evidence type="ECO:0000313" key="5">
    <source>
        <dbReference type="EMBL" id="MCA6077566.1"/>
    </source>
</evidence>
<gene>
    <name evidence="3" type="ORF">LDX50_10295</name>
    <name evidence="4" type="ORF">LDX50_16265</name>
    <name evidence="5" type="ORF">LDX50_21985</name>
</gene>
<dbReference type="PROSITE" id="PS00166">
    <property type="entry name" value="ENOYL_COA_HYDRATASE"/>
    <property type="match status" value="1"/>
</dbReference>
<dbReference type="AlphaFoldDB" id="A0A9X1HQF7"/>
<dbReference type="PANTHER" id="PTHR42964">
    <property type="entry name" value="ENOYL-COA HYDRATASE"/>
    <property type="match status" value="1"/>
</dbReference>
<dbReference type="InterPro" id="IPR014748">
    <property type="entry name" value="Enoyl-CoA_hydra_C"/>
</dbReference>
<dbReference type="InterPro" id="IPR051683">
    <property type="entry name" value="Enoyl-CoA_Hydratase/Isomerase"/>
</dbReference>
<proteinExistence type="inferred from homology"/>
<organism evidence="4 6">
    <name type="scientific">Fulvivirga sedimenti</name>
    <dbReference type="NCBI Taxonomy" id="2879465"/>
    <lineage>
        <taxon>Bacteria</taxon>
        <taxon>Pseudomonadati</taxon>
        <taxon>Bacteroidota</taxon>
        <taxon>Cytophagia</taxon>
        <taxon>Cytophagales</taxon>
        <taxon>Fulvivirgaceae</taxon>
        <taxon>Fulvivirga</taxon>
    </lineage>
</organism>
<sequence length="259" mass="28459">MKYKYITYQTDQRRAYINLNRPDKRNALNGEVVTELLDAFDKAALDSDCKVVILGAEGKVFCAGADLAYLQELQSNTFDENLADSRHLKSLFLKIYTFPKVVIGRVHGHAIAGGCGLATVCDFVFTVPEAKFGYTEVKIGFVPALVKVFLLRKLGEAQARKLLLTGDLIDAAEACDIGIAQYLVSSGDLDTAIAEFSERLIKGNSEKSMALTKEMIAAIPSMPLDEALEYAAEMNAHARETDDCRKGIASFLDKTSLDW</sequence>
<dbReference type="SUPFAM" id="SSF52096">
    <property type="entry name" value="ClpP/crotonase"/>
    <property type="match status" value="1"/>
</dbReference>
<dbReference type="RefSeq" id="WP_225698365.1">
    <property type="nucleotide sequence ID" value="NZ_JAIXNE010000002.1"/>
</dbReference>
<dbReference type="GO" id="GO:0008300">
    <property type="term" value="P:isoprenoid catabolic process"/>
    <property type="evidence" value="ECO:0007669"/>
    <property type="project" value="TreeGrafter"/>
</dbReference>
<dbReference type="InterPro" id="IPR018376">
    <property type="entry name" value="Enoyl-CoA_hyd/isom_CS"/>
</dbReference>
<evidence type="ECO:0000313" key="6">
    <source>
        <dbReference type="Proteomes" id="UP001139409"/>
    </source>
</evidence>
<accession>A0A9X1HQF7</accession>
<keyword evidence="6" id="KW-1185">Reference proteome</keyword>
<dbReference type="Gene3D" id="3.90.226.10">
    <property type="entry name" value="2-enoyl-CoA Hydratase, Chain A, domain 1"/>
    <property type="match status" value="1"/>
</dbReference>
<name>A0A9X1HQF7_9BACT</name>
<reference evidence="4" key="1">
    <citation type="submission" date="2021-09" db="EMBL/GenBank/DDBJ databases">
        <title>Fulvivirga sp. isolated from coastal sediment.</title>
        <authorList>
            <person name="Yu H."/>
        </authorList>
    </citation>
    <scope>NUCLEOTIDE SEQUENCE</scope>
    <source>
        <strain evidence="4">1062</strain>
    </source>
</reference>